<sequence length="80" mass="8820">MTPSGGINERLRRRATGHDSRRSRVLAAVFSVLLGTYLTMELTDAWELPAAYALATKVLTGCVVVGLVYLCYSYVLNRPD</sequence>
<dbReference type="OrthoDB" id="382402at2157"/>
<reference evidence="3 4" key="1">
    <citation type="submission" date="2020-07" db="EMBL/GenBank/DDBJ databases">
        <title>Halosimplex litoreum sp. nov. and Halosimplex rubrum sp. nov., isolated from different salt environments.</title>
        <authorList>
            <person name="Cui H."/>
        </authorList>
    </citation>
    <scope>NUCLEOTIDE SEQUENCE [LARGE SCALE GENOMIC DNA]</scope>
    <source>
        <strain evidence="3 4">R2</strain>
    </source>
</reference>
<evidence type="ECO:0000256" key="1">
    <source>
        <dbReference type="SAM" id="MobiDB-lite"/>
    </source>
</evidence>
<gene>
    <name evidence="3" type="ORF">HZS54_22835</name>
</gene>
<feature type="transmembrane region" description="Helical" evidence="2">
    <location>
        <begin position="52"/>
        <end position="75"/>
    </location>
</feature>
<evidence type="ECO:0000313" key="3">
    <source>
        <dbReference type="EMBL" id="QLH84299.1"/>
    </source>
</evidence>
<dbReference type="EMBL" id="CP058909">
    <property type="protein sequence ID" value="QLH84299.1"/>
    <property type="molecule type" value="Genomic_DNA"/>
</dbReference>
<dbReference type="KEGG" id="hpel:HZS54_22835"/>
<proteinExistence type="predicted"/>
<feature type="transmembrane region" description="Helical" evidence="2">
    <location>
        <begin position="21"/>
        <end position="40"/>
    </location>
</feature>
<keyword evidence="2" id="KW-1133">Transmembrane helix</keyword>
<dbReference type="AlphaFoldDB" id="A0A7D5PGS3"/>
<name>A0A7D5PGS3_9EURY</name>
<keyword evidence="2" id="KW-0812">Transmembrane</keyword>
<dbReference type="RefSeq" id="WP_179919390.1">
    <property type="nucleotide sequence ID" value="NZ_CP058909.1"/>
</dbReference>
<feature type="region of interest" description="Disordered" evidence="1">
    <location>
        <begin position="1"/>
        <end position="21"/>
    </location>
</feature>
<keyword evidence="2" id="KW-0472">Membrane</keyword>
<protein>
    <submittedName>
        <fullName evidence="3">Uncharacterized protein</fullName>
    </submittedName>
</protein>
<accession>A0A7D5PGS3</accession>
<evidence type="ECO:0000313" key="4">
    <source>
        <dbReference type="Proteomes" id="UP000509346"/>
    </source>
</evidence>
<keyword evidence="4" id="KW-1185">Reference proteome</keyword>
<evidence type="ECO:0000256" key="2">
    <source>
        <dbReference type="SAM" id="Phobius"/>
    </source>
</evidence>
<organism evidence="3 4">
    <name type="scientific">Halosimplex pelagicum</name>
    <dbReference type="NCBI Taxonomy" id="869886"/>
    <lineage>
        <taxon>Archaea</taxon>
        <taxon>Methanobacteriati</taxon>
        <taxon>Methanobacteriota</taxon>
        <taxon>Stenosarchaea group</taxon>
        <taxon>Halobacteria</taxon>
        <taxon>Halobacteriales</taxon>
        <taxon>Haloarculaceae</taxon>
        <taxon>Halosimplex</taxon>
    </lineage>
</organism>
<dbReference type="Proteomes" id="UP000509346">
    <property type="component" value="Chromosome"/>
</dbReference>
<dbReference type="GeneID" id="56085490"/>